<dbReference type="EMBL" id="LGRX02016722">
    <property type="protein sequence ID" value="KAK3261705.1"/>
    <property type="molecule type" value="Genomic_DNA"/>
</dbReference>
<name>A0AAE0FLI7_9CHLO</name>
<proteinExistence type="predicted"/>
<gene>
    <name evidence="1" type="ORF">CYMTET_29402</name>
</gene>
<dbReference type="AlphaFoldDB" id="A0AAE0FLI7"/>
<evidence type="ECO:0000313" key="1">
    <source>
        <dbReference type="EMBL" id="KAK3261705.1"/>
    </source>
</evidence>
<reference evidence="1 2" key="1">
    <citation type="journal article" date="2015" name="Genome Biol. Evol.">
        <title>Comparative Genomics of a Bacterivorous Green Alga Reveals Evolutionary Causalities and Consequences of Phago-Mixotrophic Mode of Nutrition.</title>
        <authorList>
            <person name="Burns J.A."/>
            <person name="Paasch A."/>
            <person name="Narechania A."/>
            <person name="Kim E."/>
        </authorList>
    </citation>
    <scope>NUCLEOTIDE SEQUENCE [LARGE SCALE GENOMIC DNA]</scope>
    <source>
        <strain evidence="1 2">PLY_AMNH</strain>
    </source>
</reference>
<evidence type="ECO:0000313" key="2">
    <source>
        <dbReference type="Proteomes" id="UP001190700"/>
    </source>
</evidence>
<protein>
    <submittedName>
        <fullName evidence="1">Uncharacterized protein</fullName>
    </submittedName>
</protein>
<comment type="caution">
    <text evidence="1">The sequence shown here is derived from an EMBL/GenBank/DDBJ whole genome shotgun (WGS) entry which is preliminary data.</text>
</comment>
<organism evidence="1 2">
    <name type="scientific">Cymbomonas tetramitiformis</name>
    <dbReference type="NCBI Taxonomy" id="36881"/>
    <lineage>
        <taxon>Eukaryota</taxon>
        <taxon>Viridiplantae</taxon>
        <taxon>Chlorophyta</taxon>
        <taxon>Pyramimonadophyceae</taxon>
        <taxon>Pyramimonadales</taxon>
        <taxon>Pyramimonadaceae</taxon>
        <taxon>Cymbomonas</taxon>
    </lineage>
</organism>
<accession>A0AAE0FLI7</accession>
<keyword evidence="2" id="KW-1185">Reference proteome</keyword>
<dbReference type="Proteomes" id="UP001190700">
    <property type="component" value="Unassembled WGS sequence"/>
</dbReference>
<sequence length="265" mass="30109">MEDVLNWVVYFSPLVIGDQLAKWNMAMEDAWQHLRRAVLHYVRASGTHTGWTTADVEAARVAAREHLREHANILENTGIMKLLTYNLRLAVVYLFRQEHYLGEVGAAMEMWVERAIQRLKGVAKDTHVKNRPVEALVNSICEDDALDDYCYRYPNLRKLDVLAAKLFGKIAVSRATDPAAEDEDAPCYFLGAGRHLSPTTLSCNLRLQLDGLVSTYTNVMPGDYEIMVYLRMSLDKEVMFSSQYMRTTKRISYHVSLSGTVKEAG</sequence>